<dbReference type="OrthoDB" id="8453701at2"/>
<feature type="compositionally biased region" description="Polar residues" evidence="1">
    <location>
        <begin position="1"/>
        <end position="10"/>
    </location>
</feature>
<dbReference type="SUPFAM" id="SSF46689">
    <property type="entry name" value="Homeodomain-like"/>
    <property type="match status" value="1"/>
</dbReference>
<name>A0A9Q9DDH0_ENSAD</name>
<evidence type="ECO:0000256" key="1">
    <source>
        <dbReference type="SAM" id="MobiDB-lite"/>
    </source>
</evidence>
<protein>
    <submittedName>
        <fullName evidence="2">Transposase</fullName>
    </submittedName>
</protein>
<feature type="region of interest" description="Disordered" evidence="1">
    <location>
        <begin position="1"/>
        <end position="63"/>
    </location>
</feature>
<organism evidence="2 3">
    <name type="scientific">Ensifer adhaerens</name>
    <name type="common">Sinorhizobium morelense</name>
    <dbReference type="NCBI Taxonomy" id="106592"/>
    <lineage>
        <taxon>Bacteria</taxon>
        <taxon>Pseudomonadati</taxon>
        <taxon>Pseudomonadota</taxon>
        <taxon>Alphaproteobacteria</taxon>
        <taxon>Hyphomicrobiales</taxon>
        <taxon>Rhizobiaceae</taxon>
        <taxon>Sinorhizobium/Ensifer group</taxon>
        <taxon>Ensifer</taxon>
    </lineage>
</organism>
<dbReference type="InterPro" id="IPR009057">
    <property type="entry name" value="Homeodomain-like_sf"/>
</dbReference>
<geneLocation type="plasmid" evidence="2 3">
    <name>pB</name>
</geneLocation>
<accession>A0A9Q9DDH0</accession>
<keyword evidence="2" id="KW-0614">Plasmid</keyword>
<dbReference type="RefSeq" id="WP_060516660.1">
    <property type="nucleotide sequence ID" value="NZ_CP098809.1"/>
</dbReference>
<dbReference type="GO" id="GO:0006313">
    <property type="term" value="P:DNA transposition"/>
    <property type="evidence" value="ECO:0007669"/>
    <property type="project" value="InterPro"/>
</dbReference>
<evidence type="ECO:0000313" key="3">
    <source>
        <dbReference type="Proteomes" id="UP001055460"/>
    </source>
</evidence>
<sequence>MPDENTTPTTLVAEDATTVHTPERAKRSATKRQKAAGETTRATSKATASTQPTKSRKFSEQDKLEKLRQIGAQVADGTSTIKDAIKSAGISEQTYYNWKGSLKADDKTSKKPASASDEFAELVKLDAENQKLRKLLAEKLRTENADLRKRLGID</sequence>
<dbReference type="GO" id="GO:0003677">
    <property type="term" value="F:DNA binding"/>
    <property type="evidence" value="ECO:0007669"/>
    <property type="project" value="InterPro"/>
</dbReference>
<dbReference type="AlphaFoldDB" id="A0A9Q9DDH0"/>
<dbReference type="GO" id="GO:0004803">
    <property type="term" value="F:transposase activity"/>
    <property type="evidence" value="ECO:0007669"/>
    <property type="project" value="InterPro"/>
</dbReference>
<dbReference type="InterPro" id="IPR002514">
    <property type="entry name" value="Transposase_8"/>
</dbReference>
<feature type="compositionally biased region" description="Low complexity" evidence="1">
    <location>
        <begin position="39"/>
        <end position="50"/>
    </location>
</feature>
<proteinExistence type="predicted"/>
<dbReference type="Proteomes" id="UP001055460">
    <property type="component" value="Plasmid pB"/>
</dbReference>
<dbReference type="Pfam" id="PF01527">
    <property type="entry name" value="HTH_Tnp_1"/>
    <property type="match status" value="1"/>
</dbReference>
<reference evidence="2" key="1">
    <citation type="submission" date="2022-06" db="EMBL/GenBank/DDBJ databases">
        <title>Physiological and biochemical characterization and genomic elucidation of a strain of the genus Ensifer adhaerens M8 that combines arsenic oxidation and chromium reduction.</title>
        <authorList>
            <person name="Li X."/>
            <person name="Yu c."/>
        </authorList>
    </citation>
    <scope>NUCLEOTIDE SEQUENCE</scope>
    <source>
        <strain evidence="2">M8</strain>
        <plasmid evidence="2">pB</plasmid>
    </source>
</reference>
<gene>
    <name evidence="2" type="ORF">NE863_31335</name>
</gene>
<evidence type="ECO:0000313" key="2">
    <source>
        <dbReference type="EMBL" id="USJ26992.1"/>
    </source>
</evidence>
<dbReference type="EMBL" id="CP098809">
    <property type="protein sequence ID" value="USJ26992.1"/>
    <property type="molecule type" value="Genomic_DNA"/>
</dbReference>